<dbReference type="InterPro" id="IPR045012">
    <property type="entry name" value="NLP"/>
</dbReference>
<evidence type="ECO:0000259" key="1">
    <source>
        <dbReference type="Pfam" id="PF22922"/>
    </source>
</evidence>
<feature type="domain" description="NLP1-9 GAF" evidence="1">
    <location>
        <begin position="210"/>
        <end position="374"/>
    </location>
</feature>
<dbReference type="InterPro" id="IPR055081">
    <property type="entry name" value="NLP1-9_GAF"/>
</dbReference>
<sequence>MDFSSNGQRNDHDAIQWRISSYLDSFFVLYGLGPKRQKSQNLLIQFWAATNHTSEDGTKCCVLATKDQPYDLIFSDQGFSSYRNYSVACNITVQDYEMQQNHKKLSVPGRVYRNKMPEITPDISYHSVDDYTNRDFSLSCGIRTSICLPIFEYNYGCRNGVLELVSTSDDLELLMNHIYSSYSYSGLKMITQVKHPFRLNLQDLDIPLCASKEIDHVLGVVCQEFGVPLAHCWVIGNLDFCTSDHLRGTTEALVVTNCATSMHYESLTSWCEFKRACWQMCMRKDQGIVGKAFLSHKPFFCRDITQFSMTKYPLAHFARKCGTMACFTICLHSFITGNIDYVLEFFLPHEKISSSHPQTLLKALLATLKEQFQTFVENTLNMKAESPRQCMAMGNGQLTVEDDPRQNKDVLDAEKDSSSTQIYGITGIKEISGRKIDNAAAIIDLDELGEGLSVEFIECNEPQSFSSQAKRSLPRKQMYPSKECIEIERERMELDPSNKHMLMQDTLHQKGFRTEKEERSIHGKRNSFESLSEHFGRPLADAAKSFNGKFF</sequence>
<dbReference type="PANTHER" id="PTHR32002:SF35">
    <property type="entry name" value="PROTEIN NLP6"/>
    <property type="match status" value="1"/>
</dbReference>
<keyword evidence="3" id="KW-1185">Reference proteome</keyword>
<dbReference type="Proteomes" id="UP001237642">
    <property type="component" value="Unassembled WGS sequence"/>
</dbReference>
<reference evidence="2" key="1">
    <citation type="submission" date="2023-02" db="EMBL/GenBank/DDBJ databases">
        <title>Genome of toxic invasive species Heracleum sosnowskyi carries increased number of genes despite the absence of recent whole-genome duplications.</title>
        <authorList>
            <person name="Schelkunov M."/>
            <person name="Shtratnikova V."/>
            <person name="Makarenko M."/>
            <person name="Klepikova A."/>
            <person name="Omelchenko D."/>
            <person name="Novikova G."/>
            <person name="Obukhova E."/>
            <person name="Bogdanov V."/>
            <person name="Penin A."/>
            <person name="Logacheva M."/>
        </authorList>
    </citation>
    <scope>NUCLEOTIDE SEQUENCE</scope>
    <source>
        <strain evidence="2">Hsosn_3</strain>
        <tissue evidence="2">Leaf</tissue>
    </source>
</reference>
<accession>A0AAD8JID3</accession>
<dbReference type="EMBL" id="JAUIZM010000001">
    <property type="protein sequence ID" value="KAK1403062.1"/>
    <property type="molecule type" value="Genomic_DNA"/>
</dbReference>
<protein>
    <recommendedName>
        <fullName evidence="1">NLP1-9 GAF domain-containing protein</fullName>
    </recommendedName>
</protein>
<dbReference type="AlphaFoldDB" id="A0AAD8JID3"/>
<comment type="caution">
    <text evidence="2">The sequence shown here is derived from an EMBL/GenBank/DDBJ whole genome shotgun (WGS) entry which is preliminary data.</text>
</comment>
<dbReference type="GO" id="GO:0003700">
    <property type="term" value="F:DNA-binding transcription factor activity"/>
    <property type="evidence" value="ECO:0007669"/>
    <property type="project" value="InterPro"/>
</dbReference>
<reference evidence="2" key="2">
    <citation type="submission" date="2023-05" db="EMBL/GenBank/DDBJ databases">
        <authorList>
            <person name="Schelkunov M.I."/>
        </authorList>
    </citation>
    <scope>NUCLEOTIDE SEQUENCE</scope>
    <source>
        <strain evidence="2">Hsosn_3</strain>
        <tissue evidence="2">Leaf</tissue>
    </source>
</reference>
<name>A0AAD8JID3_9APIA</name>
<proteinExistence type="predicted"/>
<dbReference type="Pfam" id="PF22922">
    <property type="entry name" value="GAF_NLP"/>
    <property type="match status" value="1"/>
</dbReference>
<dbReference type="PANTHER" id="PTHR32002">
    <property type="entry name" value="PROTEIN NLP8"/>
    <property type="match status" value="1"/>
</dbReference>
<organism evidence="2 3">
    <name type="scientific">Heracleum sosnowskyi</name>
    <dbReference type="NCBI Taxonomy" id="360622"/>
    <lineage>
        <taxon>Eukaryota</taxon>
        <taxon>Viridiplantae</taxon>
        <taxon>Streptophyta</taxon>
        <taxon>Embryophyta</taxon>
        <taxon>Tracheophyta</taxon>
        <taxon>Spermatophyta</taxon>
        <taxon>Magnoliopsida</taxon>
        <taxon>eudicotyledons</taxon>
        <taxon>Gunneridae</taxon>
        <taxon>Pentapetalae</taxon>
        <taxon>asterids</taxon>
        <taxon>campanulids</taxon>
        <taxon>Apiales</taxon>
        <taxon>Apiaceae</taxon>
        <taxon>Apioideae</taxon>
        <taxon>apioid superclade</taxon>
        <taxon>Tordylieae</taxon>
        <taxon>Tordyliinae</taxon>
        <taxon>Heracleum</taxon>
    </lineage>
</organism>
<evidence type="ECO:0000313" key="2">
    <source>
        <dbReference type="EMBL" id="KAK1403062.1"/>
    </source>
</evidence>
<gene>
    <name evidence="2" type="ORF">POM88_002667</name>
</gene>
<evidence type="ECO:0000313" key="3">
    <source>
        <dbReference type="Proteomes" id="UP001237642"/>
    </source>
</evidence>